<evidence type="ECO:0000313" key="1">
    <source>
        <dbReference type="EMBL" id="AEP13698.1"/>
    </source>
</evidence>
<dbReference type="EMBL" id="CP002515">
    <property type="protein sequence ID" value="AEP13698.1"/>
    <property type="molecule type" value="Genomic_DNA"/>
</dbReference>
<keyword evidence="2" id="KW-1185">Reference proteome</keyword>
<protein>
    <submittedName>
        <fullName evidence="1">Uncharacterized protein</fullName>
    </submittedName>
</protein>
<dbReference type="AlphaFoldDB" id="G2LL22"/>
<name>G2LL22_CHLTF</name>
<evidence type="ECO:0000313" key="2">
    <source>
        <dbReference type="Proteomes" id="UP000006791"/>
    </source>
</evidence>
<sequence>MKGIAKKFMQTNSRSKRLPTTRLTSLTDTLVMTPTQVHHSDRSKFLLTHVFFWSFGECDMVGLQDCEEQVQIFSA</sequence>
<organism evidence="1 2">
    <name type="scientific">Chloracidobacterium thermophilum (strain B)</name>
    <dbReference type="NCBI Taxonomy" id="981222"/>
    <lineage>
        <taxon>Bacteria</taxon>
        <taxon>Pseudomonadati</taxon>
        <taxon>Acidobacteriota</taxon>
        <taxon>Terriglobia</taxon>
        <taxon>Terriglobales</taxon>
        <taxon>Acidobacteriaceae</taxon>
        <taxon>Chloracidobacterium</taxon>
    </lineage>
</organism>
<proteinExistence type="predicted"/>
<gene>
    <name evidence="1" type="ordered locus">Cabther_B0700</name>
</gene>
<reference evidence="1 2" key="1">
    <citation type="journal article" date="2012" name="Environ. Microbiol.">
        <title>Complete genome of Candidatus Chloracidobacterium thermophilum, a chlorophyll-based photoheterotroph belonging to the phylum Acidobacteria.</title>
        <authorList>
            <person name="Garcia Costas A.M."/>
            <person name="Liu Z."/>
            <person name="Tomsho L.P."/>
            <person name="Schuster S.C."/>
            <person name="Ward D.M."/>
            <person name="Bryant D.A."/>
        </authorList>
    </citation>
    <scope>NUCLEOTIDE SEQUENCE [LARGE SCALE GENOMIC DNA]</scope>
    <source>
        <strain evidence="1 2">B</strain>
    </source>
</reference>
<accession>G2LL22</accession>
<dbReference type="KEGG" id="ctm:Cabther_B0700"/>
<dbReference type="Proteomes" id="UP000006791">
    <property type="component" value="Chromosome 2"/>
</dbReference>
<dbReference type="HOGENOM" id="CLU_2664435_0_0_0"/>